<gene>
    <name evidence="1" type="ORF">AMJAP_0010</name>
</gene>
<dbReference type="RefSeq" id="WP_019621229.1">
    <property type="nucleotide sequence ID" value="NZ_AP014545.1"/>
</dbReference>
<organism evidence="1 2">
    <name type="scientific">Amphritea japonica ATCC BAA-1530</name>
    <dbReference type="NCBI Taxonomy" id="1278309"/>
    <lineage>
        <taxon>Bacteria</taxon>
        <taxon>Pseudomonadati</taxon>
        <taxon>Pseudomonadota</taxon>
        <taxon>Gammaproteobacteria</taxon>
        <taxon>Oceanospirillales</taxon>
        <taxon>Oceanospirillaceae</taxon>
        <taxon>Amphritea</taxon>
    </lineage>
</organism>
<dbReference type="InterPro" id="IPR027417">
    <property type="entry name" value="P-loop_NTPase"/>
</dbReference>
<protein>
    <submittedName>
        <fullName evidence="1">AAA ATPase</fullName>
    </submittedName>
</protein>
<dbReference type="SUPFAM" id="SSF52540">
    <property type="entry name" value="P-loop containing nucleoside triphosphate hydrolases"/>
    <property type="match status" value="1"/>
</dbReference>
<dbReference type="EMBL" id="AP014545">
    <property type="protein sequence ID" value="BBB24612.1"/>
    <property type="molecule type" value="Genomic_DNA"/>
</dbReference>
<reference evidence="1 2" key="1">
    <citation type="journal article" date="2008" name="Int. J. Syst. Evol. Microbiol.">
        <title>Amphritea japonica sp. nov. and Amphritea balenae sp. nov., isolated from the sediment adjacent to sperm whale carcasses off Kagoshima, Japan.</title>
        <authorList>
            <person name="Miyazaki M."/>
            <person name="Nogi Y."/>
            <person name="Fujiwara Y."/>
            <person name="Kawato M."/>
            <person name="Nagahama T."/>
            <person name="Kubokawa K."/>
            <person name="Horikoshi K."/>
        </authorList>
    </citation>
    <scope>NUCLEOTIDE SEQUENCE [LARGE SCALE GENOMIC DNA]</scope>
    <source>
        <strain evidence="1 2">ATCC BAA-1530</strain>
    </source>
</reference>
<dbReference type="Proteomes" id="UP000595663">
    <property type="component" value="Chromosome"/>
</dbReference>
<dbReference type="KEGG" id="ajp:AMJAP_0010"/>
<keyword evidence="2" id="KW-1185">Reference proteome</keyword>
<dbReference type="Pfam" id="PF05621">
    <property type="entry name" value="TniB"/>
    <property type="match status" value="1"/>
</dbReference>
<dbReference type="OrthoDB" id="6058098at2"/>
<evidence type="ECO:0000313" key="1">
    <source>
        <dbReference type="EMBL" id="BBB24612.1"/>
    </source>
</evidence>
<accession>A0A7R6PDY5</accession>
<name>A0A7R6PDY5_9GAMM</name>
<dbReference type="Gene3D" id="3.40.50.300">
    <property type="entry name" value="P-loop containing nucleotide triphosphate hydrolases"/>
    <property type="match status" value="1"/>
</dbReference>
<proteinExistence type="predicted"/>
<sequence>MNKEQLAVLSKFNHRVIKHPQFESAFSKIEEAYQLNDEIGFQLNLICIGMSGTGKSTLKRRLVKKYPESYAKDRKIVPVLVIDTPSLPTVKNMAEGMLFQLGDPAFFKGSAVDKTGRILNYIKSCQVRLIIFDELQHFIDQGSRAAPRQVSDWLKTLIDQSGSSAVLMGLEQSEYILRINEQLRRRFSRRVDLKPFSIACSSSFRDFTKVIKGLYRTADMPLSGKLSQDLFKRWHFATNGIMAYMVNLIISAYQVAQREGYASIHQECLEQAFIESIWSEGEGRLNPFSKSFNFNRLIKPGMPFHKIETKELAI</sequence>
<dbReference type="AlphaFoldDB" id="A0A7R6PDY5"/>
<dbReference type="InterPro" id="IPR008868">
    <property type="entry name" value="TniB"/>
</dbReference>
<evidence type="ECO:0000313" key="2">
    <source>
        <dbReference type="Proteomes" id="UP000595663"/>
    </source>
</evidence>